<dbReference type="Proteomes" id="UP000295075">
    <property type="component" value="Unassembled WGS sequence"/>
</dbReference>
<protein>
    <submittedName>
        <fullName evidence="1">Uncharacterized protein</fullName>
    </submittedName>
</protein>
<keyword evidence="2" id="KW-1185">Reference proteome</keyword>
<dbReference type="OrthoDB" id="3635588at2"/>
<evidence type="ECO:0000313" key="1">
    <source>
        <dbReference type="EMBL" id="TDC35788.1"/>
    </source>
</evidence>
<name>A0A4R4QJ84_9ACTN</name>
<dbReference type="AlphaFoldDB" id="A0A4R4QJ84"/>
<dbReference type="RefSeq" id="WP_132399800.1">
    <property type="nucleotide sequence ID" value="NZ_SMKA01000001.1"/>
</dbReference>
<accession>A0A4R4QJ84</accession>
<evidence type="ECO:0000313" key="2">
    <source>
        <dbReference type="Proteomes" id="UP000295075"/>
    </source>
</evidence>
<proteinExistence type="predicted"/>
<comment type="caution">
    <text evidence="1">The sequence shown here is derived from an EMBL/GenBank/DDBJ whole genome shotgun (WGS) entry which is preliminary data.</text>
</comment>
<reference evidence="1 2" key="1">
    <citation type="submission" date="2019-03" db="EMBL/GenBank/DDBJ databases">
        <title>Draft genome sequences of novel Actinobacteria.</title>
        <authorList>
            <person name="Sahin N."/>
            <person name="Ay H."/>
            <person name="Saygin H."/>
        </authorList>
    </citation>
    <scope>NUCLEOTIDE SEQUENCE [LARGE SCALE GENOMIC DNA]</scope>
    <source>
        <strain evidence="1 2">JCM 30547</strain>
    </source>
</reference>
<organism evidence="1 2">
    <name type="scientific">Kribbella albertanoniae</name>
    <dbReference type="NCBI Taxonomy" id="1266829"/>
    <lineage>
        <taxon>Bacteria</taxon>
        <taxon>Bacillati</taxon>
        <taxon>Actinomycetota</taxon>
        <taxon>Actinomycetes</taxon>
        <taxon>Propionibacteriales</taxon>
        <taxon>Kribbellaceae</taxon>
        <taxon>Kribbella</taxon>
    </lineage>
</organism>
<gene>
    <name evidence="1" type="ORF">E1261_00215</name>
</gene>
<sequence>MSVELLRPGHAAVFLDDEPELDLAEGMPVVITAVRDQDNVDFRLTDGRTFTTTASSLATAPRAAIHPA</sequence>
<dbReference type="EMBL" id="SMKA01000001">
    <property type="protein sequence ID" value="TDC35788.1"/>
    <property type="molecule type" value="Genomic_DNA"/>
</dbReference>